<evidence type="ECO:0008006" key="4">
    <source>
        <dbReference type="Google" id="ProtNLM"/>
    </source>
</evidence>
<name>A0ABQ1R167_9ALTE</name>
<proteinExistence type="predicted"/>
<evidence type="ECO:0000313" key="3">
    <source>
        <dbReference type="Proteomes" id="UP000614272"/>
    </source>
</evidence>
<comment type="caution">
    <text evidence="2">The sequence shown here is derived from an EMBL/GenBank/DDBJ whole genome shotgun (WGS) entry which is preliminary data.</text>
</comment>
<evidence type="ECO:0000313" key="2">
    <source>
        <dbReference type="EMBL" id="GGD54523.1"/>
    </source>
</evidence>
<dbReference type="InterPro" id="IPR021521">
    <property type="entry name" value="DUF3185"/>
</dbReference>
<evidence type="ECO:0000256" key="1">
    <source>
        <dbReference type="SAM" id="Phobius"/>
    </source>
</evidence>
<gene>
    <name evidence="2" type="ORF">GCM10011357_07790</name>
</gene>
<keyword evidence="3" id="KW-1185">Reference proteome</keyword>
<protein>
    <recommendedName>
        <fullName evidence="4">DUF3185 family protein</fullName>
    </recommendedName>
</protein>
<keyword evidence="1" id="KW-0472">Membrane</keyword>
<organism evidence="2 3">
    <name type="scientific">Lacimicrobium alkaliphilum</name>
    <dbReference type="NCBI Taxonomy" id="1526571"/>
    <lineage>
        <taxon>Bacteria</taxon>
        <taxon>Pseudomonadati</taxon>
        <taxon>Pseudomonadota</taxon>
        <taxon>Gammaproteobacteria</taxon>
        <taxon>Alteromonadales</taxon>
        <taxon>Alteromonadaceae</taxon>
        <taxon>Lacimicrobium</taxon>
    </lineage>
</organism>
<keyword evidence="1" id="KW-1133">Transmembrane helix</keyword>
<reference evidence="3" key="1">
    <citation type="journal article" date="2019" name="Int. J. Syst. Evol. Microbiol.">
        <title>The Global Catalogue of Microorganisms (GCM) 10K type strain sequencing project: providing services to taxonomists for standard genome sequencing and annotation.</title>
        <authorList>
            <consortium name="The Broad Institute Genomics Platform"/>
            <consortium name="The Broad Institute Genome Sequencing Center for Infectious Disease"/>
            <person name="Wu L."/>
            <person name="Ma J."/>
        </authorList>
    </citation>
    <scope>NUCLEOTIDE SEQUENCE [LARGE SCALE GENOMIC DNA]</scope>
    <source>
        <strain evidence="3">CGMCC 1.12923</strain>
    </source>
</reference>
<dbReference type="RefSeq" id="WP_099033037.1">
    <property type="nucleotide sequence ID" value="NZ_BMGJ01000002.1"/>
</dbReference>
<sequence>MANSKILALVLLVVGFILLFLAYQSSQSMGDQVSEAITGEFTDPTIWYLILGAASAVAGVGMLLFGKPAGNAN</sequence>
<keyword evidence="1" id="KW-0812">Transmembrane</keyword>
<feature type="transmembrane region" description="Helical" evidence="1">
    <location>
        <begin position="46"/>
        <end position="65"/>
    </location>
</feature>
<dbReference type="Proteomes" id="UP000614272">
    <property type="component" value="Unassembled WGS sequence"/>
</dbReference>
<dbReference type="EMBL" id="BMGJ01000002">
    <property type="protein sequence ID" value="GGD54523.1"/>
    <property type="molecule type" value="Genomic_DNA"/>
</dbReference>
<accession>A0ABQ1R167</accession>
<dbReference type="Pfam" id="PF11381">
    <property type="entry name" value="DUF3185"/>
    <property type="match status" value="1"/>
</dbReference>